<proteinExistence type="predicted"/>
<evidence type="ECO:0000313" key="2">
    <source>
        <dbReference type="Proteomes" id="UP000198642"/>
    </source>
</evidence>
<dbReference type="RefSeq" id="WP_090238757.1">
    <property type="nucleotide sequence ID" value="NZ_FOJW01000010.1"/>
</dbReference>
<organism evidence="1 2">
    <name type="scientific">Lentibacillus halodurans</name>
    <dbReference type="NCBI Taxonomy" id="237679"/>
    <lineage>
        <taxon>Bacteria</taxon>
        <taxon>Bacillati</taxon>
        <taxon>Bacillota</taxon>
        <taxon>Bacilli</taxon>
        <taxon>Bacillales</taxon>
        <taxon>Bacillaceae</taxon>
        <taxon>Lentibacillus</taxon>
    </lineage>
</organism>
<dbReference type="InterPro" id="IPR012347">
    <property type="entry name" value="Ferritin-like"/>
</dbReference>
<dbReference type="Gene3D" id="1.20.1260.10">
    <property type="match status" value="2"/>
</dbReference>
<keyword evidence="2" id="KW-1185">Reference proteome</keyword>
<dbReference type="OrthoDB" id="2803968at2"/>
<dbReference type="STRING" id="237679.SAMN04488072_11045"/>
<gene>
    <name evidence="1" type="ORF">SAMN04488072_11045</name>
</gene>
<reference evidence="1 2" key="1">
    <citation type="submission" date="2016-10" db="EMBL/GenBank/DDBJ databases">
        <authorList>
            <person name="de Groot N.N."/>
        </authorList>
    </citation>
    <scope>NUCLEOTIDE SEQUENCE [LARGE SCALE GENOMIC DNA]</scope>
    <source>
        <strain evidence="1 2">CGMCC 1.3702</strain>
    </source>
</reference>
<protein>
    <submittedName>
        <fullName evidence="1">Coat F domain-containing protein</fullName>
    </submittedName>
</protein>
<dbReference type="EMBL" id="FOJW01000010">
    <property type="protein sequence ID" value="SFB21864.1"/>
    <property type="molecule type" value="Genomic_DNA"/>
</dbReference>
<dbReference type="InterPro" id="IPR021617">
    <property type="entry name" value="DUF3231"/>
</dbReference>
<name>A0A1I0Z8C1_9BACI</name>
<dbReference type="AlphaFoldDB" id="A0A1I0Z8C1"/>
<sequence>MKYSLAEDAGTLYTVALAESTHADVRQYYYTCLTRTVDLIEELTGLMDKKGLLNPKIQVPTPGSIEKVQDQSFVGGWFSGNRPLNTMEITRITACFRHVEVKKELLNSFVQITSSKQLQKHFKRGEQLTKKHLEVMQDLLDRHDLPHLQTLESDVTDSTVPPFSDRLMLFKISVFVSMIMGHYATALSTVMRKDIGVDFGRLMSEIGLYGEDTLNLMIKMGFLNQMPLAKKTER</sequence>
<evidence type="ECO:0000313" key="1">
    <source>
        <dbReference type="EMBL" id="SFB21864.1"/>
    </source>
</evidence>
<accession>A0A1I0Z8C1</accession>
<dbReference type="Pfam" id="PF11553">
    <property type="entry name" value="DUF3231"/>
    <property type="match status" value="1"/>
</dbReference>
<dbReference type="Proteomes" id="UP000198642">
    <property type="component" value="Unassembled WGS sequence"/>
</dbReference>